<protein>
    <submittedName>
        <fullName evidence="2">DUF805 domain-containing protein</fullName>
    </submittedName>
</protein>
<dbReference type="GO" id="GO:0016020">
    <property type="term" value="C:membrane"/>
    <property type="evidence" value="ECO:0007669"/>
    <property type="project" value="InterPro"/>
</dbReference>
<reference evidence="2" key="2">
    <citation type="submission" date="2021-04" db="EMBL/GenBank/DDBJ databases">
        <authorList>
            <person name="Gilroy R."/>
        </authorList>
    </citation>
    <scope>NUCLEOTIDE SEQUENCE</scope>
    <source>
        <strain evidence="2">ChiHjej13B12-4958</strain>
    </source>
</reference>
<sequence length="165" mass="18404">MGGDPRQDDGDSWAGPFIPALSLAWRRLHDSGMSGGWALLGFIPWARIILFFMLLRGSQEQPIRPDREDPELLDPSRGSGALTVQHYLVLAQVILLIFTAINFIAGMNNNYLLQTDGGPQQNHVEGAWNYMSWAAIFGAFFVVFFIAMVIRLGSSDSREYADQRA</sequence>
<keyword evidence="1" id="KW-0472">Membrane</keyword>
<dbReference type="Pfam" id="PF05656">
    <property type="entry name" value="DUF805"/>
    <property type="match status" value="1"/>
</dbReference>
<organism evidence="2 3">
    <name type="scientific">Candidatus Corynebacterium faecigallinarum</name>
    <dbReference type="NCBI Taxonomy" id="2838528"/>
    <lineage>
        <taxon>Bacteria</taxon>
        <taxon>Bacillati</taxon>
        <taxon>Actinomycetota</taxon>
        <taxon>Actinomycetes</taxon>
        <taxon>Mycobacteriales</taxon>
        <taxon>Corynebacteriaceae</taxon>
        <taxon>Corynebacterium</taxon>
    </lineage>
</organism>
<dbReference type="Proteomes" id="UP000823858">
    <property type="component" value="Unassembled WGS sequence"/>
</dbReference>
<feature type="transmembrane region" description="Helical" evidence="1">
    <location>
        <begin position="127"/>
        <end position="150"/>
    </location>
</feature>
<proteinExistence type="predicted"/>
<keyword evidence="1" id="KW-1133">Transmembrane helix</keyword>
<gene>
    <name evidence="2" type="ORF">H9751_00280</name>
</gene>
<accession>A0A9D2QAM1</accession>
<dbReference type="InterPro" id="IPR008523">
    <property type="entry name" value="DUF805"/>
</dbReference>
<evidence type="ECO:0000313" key="3">
    <source>
        <dbReference type="Proteomes" id="UP000823858"/>
    </source>
</evidence>
<comment type="caution">
    <text evidence="2">The sequence shown here is derived from an EMBL/GenBank/DDBJ whole genome shotgun (WGS) entry which is preliminary data.</text>
</comment>
<name>A0A9D2QAM1_9CORY</name>
<keyword evidence="1" id="KW-0812">Transmembrane</keyword>
<evidence type="ECO:0000313" key="2">
    <source>
        <dbReference type="EMBL" id="HJC84001.1"/>
    </source>
</evidence>
<reference evidence="2" key="1">
    <citation type="journal article" date="2021" name="PeerJ">
        <title>Extensive microbial diversity within the chicken gut microbiome revealed by metagenomics and culture.</title>
        <authorList>
            <person name="Gilroy R."/>
            <person name="Ravi A."/>
            <person name="Getino M."/>
            <person name="Pursley I."/>
            <person name="Horton D.L."/>
            <person name="Alikhan N.F."/>
            <person name="Baker D."/>
            <person name="Gharbi K."/>
            <person name="Hall N."/>
            <person name="Watson M."/>
            <person name="Adriaenssens E.M."/>
            <person name="Foster-Nyarko E."/>
            <person name="Jarju S."/>
            <person name="Secka A."/>
            <person name="Antonio M."/>
            <person name="Oren A."/>
            <person name="Chaudhuri R.R."/>
            <person name="La Ragione R."/>
            <person name="Hildebrand F."/>
            <person name="Pallen M.J."/>
        </authorList>
    </citation>
    <scope>NUCLEOTIDE SEQUENCE</scope>
    <source>
        <strain evidence="2">ChiHjej13B12-4958</strain>
    </source>
</reference>
<feature type="transmembrane region" description="Helical" evidence="1">
    <location>
        <begin position="87"/>
        <end position="107"/>
    </location>
</feature>
<dbReference type="AlphaFoldDB" id="A0A9D2QAM1"/>
<evidence type="ECO:0000256" key="1">
    <source>
        <dbReference type="SAM" id="Phobius"/>
    </source>
</evidence>
<feature type="transmembrane region" description="Helical" evidence="1">
    <location>
        <begin position="35"/>
        <end position="55"/>
    </location>
</feature>
<dbReference type="EMBL" id="DWVP01000001">
    <property type="protein sequence ID" value="HJC84001.1"/>
    <property type="molecule type" value="Genomic_DNA"/>
</dbReference>